<dbReference type="InterPro" id="IPR005218">
    <property type="entry name" value="Diacylglycerol/lipid_kinase"/>
</dbReference>
<dbReference type="Gene3D" id="3.40.50.10330">
    <property type="entry name" value="Probable inorganic polyphosphate/atp-NAD kinase, domain 1"/>
    <property type="match status" value="1"/>
</dbReference>
<keyword evidence="5" id="KW-0547">Nucleotide-binding</keyword>
<dbReference type="InterPro" id="IPR016064">
    <property type="entry name" value="NAD/diacylglycerol_kinase_sf"/>
</dbReference>
<dbReference type="Pfam" id="PF19279">
    <property type="entry name" value="YegS_C"/>
    <property type="match status" value="1"/>
</dbReference>
<proteinExistence type="inferred from homology"/>
<reference evidence="12 13" key="1">
    <citation type="submission" date="2023-12" db="EMBL/GenBank/DDBJ databases">
        <title>Jeotgalibacillus haloalkaliphilus sp. nov., a novel salt-tolerant bacteria, isolated from the estuary of the Fenhe River into the Yellow River.</title>
        <authorList>
            <person name="Li Y."/>
        </authorList>
    </citation>
    <scope>NUCLEOTIDE SEQUENCE [LARGE SCALE GENOMIC DNA]</scope>
    <source>
        <strain evidence="12 13">HH7-29</strain>
    </source>
</reference>
<keyword evidence="13" id="KW-1185">Reference proteome</keyword>
<dbReference type="Pfam" id="PF00781">
    <property type="entry name" value="DAGK_cat"/>
    <property type="match status" value="1"/>
</dbReference>
<dbReference type="SUPFAM" id="SSF111331">
    <property type="entry name" value="NAD kinase/diacylglycerol kinase-like"/>
    <property type="match status" value="1"/>
</dbReference>
<dbReference type="EMBL" id="JAXQNN010000002">
    <property type="protein sequence ID" value="MDZ5712522.1"/>
    <property type="molecule type" value="Genomic_DNA"/>
</dbReference>
<keyword evidence="4" id="KW-0808">Transferase</keyword>
<evidence type="ECO:0000256" key="8">
    <source>
        <dbReference type="ARBA" id="ARBA00023098"/>
    </source>
</evidence>
<name>A0ABU5KMN1_9BACL</name>
<accession>A0ABU5KMN1</accession>
<keyword evidence="9" id="KW-0594">Phospholipid biosynthesis</keyword>
<keyword evidence="10" id="KW-1208">Phospholipid metabolism</keyword>
<dbReference type="InterPro" id="IPR050187">
    <property type="entry name" value="Lipid_Phosphate_FormReg"/>
</dbReference>
<dbReference type="GO" id="GO:0016301">
    <property type="term" value="F:kinase activity"/>
    <property type="evidence" value="ECO:0007669"/>
    <property type="project" value="UniProtKB-KW"/>
</dbReference>
<evidence type="ECO:0000313" key="13">
    <source>
        <dbReference type="Proteomes" id="UP001292084"/>
    </source>
</evidence>
<evidence type="ECO:0000256" key="3">
    <source>
        <dbReference type="ARBA" id="ARBA00022516"/>
    </source>
</evidence>
<evidence type="ECO:0000259" key="11">
    <source>
        <dbReference type="PROSITE" id="PS50146"/>
    </source>
</evidence>
<organism evidence="12 13">
    <name type="scientific">Jeotgalibacillus haloalkalitolerans</name>
    <dbReference type="NCBI Taxonomy" id="3104292"/>
    <lineage>
        <taxon>Bacteria</taxon>
        <taxon>Bacillati</taxon>
        <taxon>Bacillota</taxon>
        <taxon>Bacilli</taxon>
        <taxon>Bacillales</taxon>
        <taxon>Caryophanaceae</taxon>
        <taxon>Jeotgalibacillus</taxon>
    </lineage>
</organism>
<evidence type="ECO:0000256" key="4">
    <source>
        <dbReference type="ARBA" id="ARBA00022679"/>
    </source>
</evidence>
<dbReference type="InterPro" id="IPR001206">
    <property type="entry name" value="Diacylglycerol_kinase_cat_dom"/>
</dbReference>
<dbReference type="RefSeq" id="WP_322421474.1">
    <property type="nucleotide sequence ID" value="NZ_JAXQNN010000002.1"/>
</dbReference>
<dbReference type="PANTHER" id="PTHR12358">
    <property type="entry name" value="SPHINGOSINE KINASE"/>
    <property type="match status" value="1"/>
</dbReference>
<evidence type="ECO:0000256" key="2">
    <source>
        <dbReference type="ARBA" id="ARBA00005983"/>
    </source>
</evidence>
<keyword evidence="6 12" id="KW-0418">Kinase</keyword>
<evidence type="ECO:0000256" key="5">
    <source>
        <dbReference type="ARBA" id="ARBA00022741"/>
    </source>
</evidence>
<evidence type="ECO:0000256" key="1">
    <source>
        <dbReference type="ARBA" id="ARBA00001946"/>
    </source>
</evidence>
<evidence type="ECO:0000256" key="10">
    <source>
        <dbReference type="ARBA" id="ARBA00023264"/>
    </source>
</evidence>
<evidence type="ECO:0000256" key="7">
    <source>
        <dbReference type="ARBA" id="ARBA00022840"/>
    </source>
</evidence>
<evidence type="ECO:0000256" key="9">
    <source>
        <dbReference type="ARBA" id="ARBA00023209"/>
    </source>
</evidence>
<dbReference type="InterPro" id="IPR045540">
    <property type="entry name" value="YegS/DAGK_C"/>
</dbReference>
<dbReference type="Gene3D" id="2.60.200.40">
    <property type="match status" value="1"/>
</dbReference>
<keyword evidence="8" id="KW-0443">Lipid metabolism</keyword>
<dbReference type="InterPro" id="IPR017438">
    <property type="entry name" value="ATP-NAD_kinase_N"/>
</dbReference>
<keyword evidence="3" id="KW-0444">Lipid biosynthesis</keyword>
<dbReference type="NCBIfam" id="TIGR00147">
    <property type="entry name" value="YegS/Rv2252/BmrU family lipid kinase"/>
    <property type="match status" value="1"/>
</dbReference>
<protein>
    <submittedName>
        <fullName evidence="12">YegS/Rv2252/BmrU family lipid kinase</fullName>
    </submittedName>
</protein>
<feature type="domain" description="DAGKc" evidence="11">
    <location>
        <begin position="1"/>
        <end position="105"/>
    </location>
</feature>
<comment type="cofactor">
    <cofactor evidence="1">
        <name>Mg(2+)</name>
        <dbReference type="ChEBI" id="CHEBI:18420"/>
    </cofactor>
</comment>
<comment type="caution">
    <text evidence="12">The sequence shown here is derived from an EMBL/GenBank/DDBJ whole genome shotgun (WGS) entry which is preliminary data.</text>
</comment>
<dbReference type="PROSITE" id="PS50146">
    <property type="entry name" value="DAGK"/>
    <property type="match status" value="1"/>
</dbReference>
<evidence type="ECO:0000256" key="6">
    <source>
        <dbReference type="ARBA" id="ARBA00022777"/>
    </source>
</evidence>
<evidence type="ECO:0000313" key="12">
    <source>
        <dbReference type="EMBL" id="MDZ5712522.1"/>
    </source>
</evidence>
<sequence length="312" mass="34399">MKKIAVFNPNAGKGINRHQLSALLPALQIAGIEVWMTRSKHDAEQRIREWCVAHPCEEVCFIISGGDGTMHEAVNGAAGHKHAVFASIPAGSGNDFARYFGGFDLNASLPESLEQVQYEWHDVIRYEMNETRTAVSNMGAGFDAEVAYAANHSRIKKFLNKLSIGKAVYVVFLVRLLISFRPYTLELKVNGEKQIYSRVWFMTISNQPYFGGGMKIAPSADTKDGELDITVVHGLSRLKFLLVFGSVFRGTHTKFKEVSVIRSGAVICHSDQDVRVHADGEDNGLLKAGQSLKAAAAPFEIRTVNKLTLDES</sequence>
<keyword evidence="7" id="KW-0067">ATP-binding</keyword>
<gene>
    <name evidence="12" type="ORF">UFB30_09775</name>
</gene>
<dbReference type="PANTHER" id="PTHR12358:SF54">
    <property type="entry name" value="SPHINGOSINE KINASE RELATED PROTEIN"/>
    <property type="match status" value="1"/>
</dbReference>
<comment type="similarity">
    <text evidence="2">Belongs to the diacylglycerol/lipid kinase family.</text>
</comment>
<dbReference type="Proteomes" id="UP001292084">
    <property type="component" value="Unassembled WGS sequence"/>
</dbReference>